<comment type="caution">
    <text evidence="1">The sequence shown here is derived from an EMBL/GenBank/DDBJ whole genome shotgun (WGS) entry which is preliminary data.</text>
</comment>
<proteinExistence type="predicted"/>
<dbReference type="AlphaFoldDB" id="A0AAN7QG59"/>
<evidence type="ECO:0000313" key="2">
    <source>
        <dbReference type="Proteomes" id="UP001346149"/>
    </source>
</evidence>
<gene>
    <name evidence="1" type="ORF">SAY86_014658</name>
</gene>
<keyword evidence="2" id="KW-1185">Reference proteome</keyword>
<accession>A0AAN7QG59</accession>
<dbReference type="Proteomes" id="UP001346149">
    <property type="component" value="Unassembled WGS sequence"/>
</dbReference>
<dbReference type="EMBL" id="JAXQNO010000022">
    <property type="protein sequence ID" value="KAK4766907.1"/>
    <property type="molecule type" value="Genomic_DNA"/>
</dbReference>
<reference evidence="1 2" key="1">
    <citation type="journal article" date="2023" name="Hortic Res">
        <title>Pangenome of water caltrop reveals structural variations and asymmetric subgenome divergence after allopolyploidization.</title>
        <authorList>
            <person name="Zhang X."/>
            <person name="Chen Y."/>
            <person name="Wang L."/>
            <person name="Yuan Y."/>
            <person name="Fang M."/>
            <person name="Shi L."/>
            <person name="Lu R."/>
            <person name="Comes H.P."/>
            <person name="Ma Y."/>
            <person name="Chen Y."/>
            <person name="Huang G."/>
            <person name="Zhou Y."/>
            <person name="Zheng Z."/>
            <person name="Qiu Y."/>
        </authorList>
    </citation>
    <scope>NUCLEOTIDE SEQUENCE [LARGE SCALE GENOMIC DNA]</scope>
    <source>
        <strain evidence="1">F231</strain>
    </source>
</reference>
<evidence type="ECO:0000313" key="1">
    <source>
        <dbReference type="EMBL" id="KAK4766907.1"/>
    </source>
</evidence>
<sequence>MRCPAVRLPAGRSVPPRKCRKGGLVGWDLGGMGPGFCHGVDPAEKDADPNRSLMGFDDEIKPMLERELSRDSLVLSSRYSLLPGNLSESQPCPSGLGSSD</sequence>
<organism evidence="1 2">
    <name type="scientific">Trapa natans</name>
    <name type="common">Water chestnut</name>
    <dbReference type="NCBI Taxonomy" id="22666"/>
    <lineage>
        <taxon>Eukaryota</taxon>
        <taxon>Viridiplantae</taxon>
        <taxon>Streptophyta</taxon>
        <taxon>Embryophyta</taxon>
        <taxon>Tracheophyta</taxon>
        <taxon>Spermatophyta</taxon>
        <taxon>Magnoliopsida</taxon>
        <taxon>eudicotyledons</taxon>
        <taxon>Gunneridae</taxon>
        <taxon>Pentapetalae</taxon>
        <taxon>rosids</taxon>
        <taxon>malvids</taxon>
        <taxon>Myrtales</taxon>
        <taxon>Lythraceae</taxon>
        <taxon>Trapa</taxon>
    </lineage>
</organism>
<name>A0AAN7QG59_TRANT</name>
<protein>
    <submittedName>
        <fullName evidence="1">Uncharacterized protein</fullName>
    </submittedName>
</protein>